<accession>A0ABR2IPT2</accession>
<gene>
    <name evidence="2" type="ORF">M9Y10_009463</name>
</gene>
<feature type="region of interest" description="Disordered" evidence="1">
    <location>
        <begin position="129"/>
        <end position="218"/>
    </location>
</feature>
<organism evidence="2 3">
    <name type="scientific">Tritrichomonas musculus</name>
    <dbReference type="NCBI Taxonomy" id="1915356"/>
    <lineage>
        <taxon>Eukaryota</taxon>
        <taxon>Metamonada</taxon>
        <taxon>Parabasalia</taxon>
        <taxon>Tritrichomonadida</taxon>
        <taxon>Tritrichomonadidae</taxon>
        <taxon>Tritrichomonas</taxon>
    </lineage>
</organism>
<comment type="caution">
    <text evidence="2">The sequence shown here is derived from an EMBL/GenBank/DDBJ whole genome shotgun (WGS) entry which is preliminary data.</text>
</comment>
<keyword evidence="3" id="KW-1185">Reference proteome</keyword>
<name>A0ABR2IPT2_9EUKA</name>
<evidence type="ECO:0000313" key="2">
    <source>
        <dbReference type="EMBL" id="KAK8866499.1"/>
    </source>
</evidence>
<dbReference type="EMBL" id="JAPFFF010000015">
    <property type="protein sequence ID" value="KAK8866499.1"/>
    <property type="molecule type" value="Genomic_DNA"/>
</dbReference>
<protein>
    <recommendedName>
        <fullName evidence="4">PSP proline-rich domain-containing protein</fullName>
    </recommendedName>
</protein>
<evidence type="ECO:0008006" key="4">
    <source>
        <dbReference type="Google" id="ProtNLM"/>
    </source>
</evidence>
<feature type="compositionally biased region" description="Low complexity" evidence="1">
    <location>
        <begin position="195"/>
        <end position="218"/>
    </location>
</feature>
<proteinExistence type="predicted"/>
<feature type="compositionally biased region" description="Low complexity" evidence="1">
    <location>
        <begin position="152"/>
        <end position="172"/>
    </location>
</feature>
<dbReference type="Proteomes" id="UP001470230">
    <property type="component" value="Unassembled WGS sequence"/>
</dbReference>
<evidence type="ECO:0000313" key="3">
    <source>
        <dbReference type="Proteomes" id="UP001470230"/>
    </source>
</evidence>
<reference evidence="2 3" key="1">
    <citation type="submission" date="2024-04" db="EMBL/GenBank/DDBJ databases">
        <title>Tritrichomonas musculus Genome.</title>
        <authorList>
            <person name="Alves-Ferreira E."/>
            <person name="Grigg M."/>
            <person name="Lorenzi H."/>
            <person name="Galac M."/>
        </authorList>
    </citation>
    <scope>NUCLEOTIDE SEQUENCE [LARGE SCALE GENOMIC DNA]</scope>
    <source>
        <strain evidence="2 3">EAF2021</strain>
    </source>
</reference>
<sequence length="218" mass="25295">MSLNEKSDVQGIPSIFFAYEDEKECNATIEYRQRLFDQKNPETPMKELFMYDLTIPDVEKAKIAIPKVYYEEEPRRHLPKWIRQELKRDKRDWKQIHHTMKRTPMYAPSYFSPLEEVQKAELRFSNYDQIGKPQNKEGNENSEDINNNTITQNKNESSNSQSKKDYSSSQYNEENAILSLNEGGSSSQKSEEKSLSGNGKKNSFSGSFEGSSFSLSDE</sequence>
<evidence type="ECO:0000256" key="1">
    <source>
        <dbReference type="SAM" id="MobiDB-lite"/>
    </source>
</evidence>